<reference evidence="1 2" key="1">
    <citation type="submission" date="2017-10" db="EMBL/GenBank/DDBJ databases">
        <title>Genome announcement of Methylocella silvestris TVC from permafrost.</title>
        <authorList>
            <person name="Wang J."/>
            <person name="Geng K."/>
            <person name="Ul-Haque F."/>
            <person name="Crombie A.T."/>
            <person name="Street L.E."/>
            <person name="Wookey P.A."/>
            <person name="Murrell J.C."/>
            <person name="Pratscher J."/>
        </authorList>
    </citation>
    <scope>NUCLEOTIDE SEQUENCE [LARGE SCALE GENOMIC DNA]</scope>
    <source>
        <strain evidence="1 2">TVC</strain>
    </source>
</reference>
<name>A0A2J7TLL1_METSI</name>
<dbReference type="EMBL" id="PDZR01000001">
    <property type="protein sequence ID" value="PNG27652.1"/>
    <property type="molecule type" value="Genomic_DNA"/>
</dbReference>
<sequence length="95" mass="10663">MARRMRPEIPSDPAACVRVLWECRDATIRLSMQIPIGSNVDKLAHGVLTAIDALAAELTGDREYFWSVGAVATEGQQRVIEEKAARERGELRWKK</sequence>
<organism evidence="1 2">
    <name type="scientific">Methylocella silvestris</name>
    <dbReference type="NCBI Taxonomy" id="199596"/>
    <lineage>
        <taxon>Bacteria</taxon>
        <taxon>Pseudomonadati</taxon>
        <taxon>Pseudomonadota</taxon>
        <taxon>Alphaproteobacteria</taxon>
        <taxon>Hyphomicrobiales</taxon>
        <taxon>Beijerinckiaceae</taxon>
        <taxon>Methylocella</taxon>
    </lineage>
</organism>
<evidence type="ECO:0000313" key="1">
    <source>
        <dbReference type="EMBL" id="PNG27652.1"/>
    </source>
</evidence>
<dbReference type="OrthoDB" id="8456691at2"/>
<accession>A0A2J7TLL1</accession>
<protein>
    <submittedName>
        <fullName evidence="1">Uncharacterized protein</fullName>
    </submittedName>
</protein>
<dbReference type="AlphaFoldDB" id="A0A2J7TLL1"/>
<dbReference type="Proteomes" id="UP000236286">
    <property type="component" value="Unassembled WGS sequence"/>
</dbReference>
<gene>
    <name evidence="1" type="ORF">CR492_01690</name>
</gene>
<comment type="caution">
    <text evidence="1">The sequence shown here is derived from an EMBL/GenBank/DDBJ whole genome shotgun (WGS) entry which is preliminary data.</text>
</comment>
<proteinExistence type="predicted"/>
<evidence type="ECO:0000313" key="2">
    <source>
        <dbReference type="Proteomes" id="UP000236286"/>
    </source>
</evidence>